<dbReference type="EMBL" id="OBQI01000001">
    <property type="protein sequence ID" value="SOC46754.1"/>
    <property type="molecule type" value="Genomic_DNA"/>
</dbReference>
<dbReference type="AlphaFoldDB" id="A0A285UXZ5"/>
<keyword evidence="1" id="KW-0472">Membrane</keyword>
<sequence length="72" mass="7531">MPDSPSSGARPVPGLRQRALMLLPVVLPLMIYLLIRIGDSSRVALAGAGVALAVVAVGSLVEARRRTGERPD</sequence>
<keyword evidence="1" id="KW-0812">Transmembrane</keyword>
<name>A0A285UXZ5_9ACTN</name>
<keyword evidence="1" id="KW-1133">Transmembrane helix</keyword>
<dbReference type="RefSeq" id="WP_097193373.1">
    <property type="nucleotide sequence ID" value="NZ_OBQI01000001.1"/>
</dbReference>
<feature type="transmembrane region" description="Helical" evidence="1">
    <location>
        <begin position="43"/>
        <end position="61"/>
    </location>
</feature>
<dbReference type="Proteomes" id="UP000219435">
    <property type="component" value="Unassembled WGS sequence"/>
</dbReference>
<protein>
    <submittedName>
        <fullName evidence="2">Uncharacterized protein</fullName>
    </submittedName>
</protein>
<gene>
    <name evidence="2" type="ORF">SAMN05660748_0431</name>
</gene>
<feature type="transmembrane region" description="Helical" evidence="1">
    <location>
        <begin position="20"/>
        <end position="37"/>
    </location>
</feature>
<evidence type="ECO:0000313" key="3">
    <source>
        <dbReference type="Proteomes" id="UP000219435"/>
    </source>
</evidence>
<organism evidence="2 3">
    <name type="scientific">Blastococcus aggregatus</name>
    <dbReference type="NCBI Taxonomy" id="38502"/>
    <lineage>
        <taxon>Bacteria</taxon>
        <taxon>Bacillati</taxon>
        <taxon>Actinomycetota</taxon>
        <taxon>Actinomycetes</taxon>
        <taxon>Geodermatophilales</taxon>
        <taxon>Geodermatophilaceae</taxon>
        <taxon>Blastococcus</taxon>
    </lineage>
</organism>
<evidence type="ECO:0000256" key="1">
    <source>
        <dbReference type="SAM" id="Phobius"/>
    </source>
</evidence>
<reference evidence="3" key="1">
    <citation type="submission" date="2017-08" db="EMBL/GenBank/DDBJ databases">
        <authorList>
            <person name="Varghese N."/>
            <person name="Submissions S."/>
        </authorList>
    </citation>
    <scope>NUCLEOTIDE SEQUENCE [LARGE SCALE GENOMIC DNA]</scope>
    <source>
        <strain evidence="3">DSM 4725</strain>
    </source>
</reference>
<evidence type="ECO:0000313" key="2">
    <source>
        <dbReference type="EMBL" id="SOC46754.1"/>
    </source>
</evidence>
<keyword evidence="3" id="KW-1185">Reference proteome</keyword>
<proteinExistence type="predicted"/>
<accession>A0A285UXZ5</accession>